<keyword evidence="2" id="KW-1185">Reference proteome</keyword>
<comment type="caution">
    <text evidence="1">The sequence shown here is derived from an EMBL/GenBank/DDBJ whole genome shotgun (WGS) entry which is preliminary data.</text>
</comment>
<reference evidence="1 2" key="1">
    <citation type="submission" date="2021-08" db="EMBL/GenBank/DDBJ databases">
        <authorList>
            <person name="Tuo L."/>
        </authorList>
    </citation>
    <scope>NUCLEOTIDE SEQUENCE [LARGE SCALE GENOMIC DNA]</scope>
    <source>
        <strain evidence="1 2">JCM 31229</strain>
    </source>
</reference>
<accession>A0ABS7PXP1</accession>
<dbReference type="RefSeq" id="WP_222993485.1">
    <property type="nucleotide sequence ID" value="NZ_JAINVV010000014.1"/>
</dbReference>
<sequence length="70" mass="7870">MQVATDTWNIVEETARWSYAADMIDEHGEHARCVIMDKVYEGQSKGDRNAVDFWMDIAGRALALVSSAVH</sequence>
<name>A0ABS7PXP1_9SPHN</name>
<proteinExistence type="predicted"/>
<gene>
    <name evidence="1" type="ORF">K7G82_27800</name>
</gene>
<dbReference type="Proteomes" id="UP000706039">
    <property type="component" value="Unassembled WGS sequence"/>
</dbReference>
<organism evidence="1 2">
    <name type="scientific">Sphingomonas colocasiae</name>
    <dbReference type="NCBI Taxonomy" id="1848973"/>
    <lineage>
        <taxon>Bacteria</taxon>
        <taxon>Pseudomonadati</taxon>
        <taxon>Pseudomonadota</taxon>
        <taxon>Alphaproteobacteria</taxon>
        <taxon>Sphingomonadales</taxon>
        <taxon>Sphingomonadaceae</taxon>
        <taxon>Sphingomonas</taxon>
    </lineage>
</organism>
<dbReference type="EMBL" id="JAINVV010000014">
    <property type="protein sequence ID" value="MBY8826137.1"/>
    <property type="molecule type" value="Genomic_DNA"/>
</dbReference>
<evidence type="ECO:0000313" key="1">
    <source>
        <dbReference type="EMBL" id="MBY8826137.1"/>
    </source>
</evidence>
<protein>
    <submittedName>
        <fullName evidence="1">Uncharacterized protein</fullName>
    </submittedName>
</protein>
<evidence type="ECO:0000313" key="2">
    <source>
        <dbReference type="Proteomes" id="UP000706039"/>
    </source>
</evidence>